<protein>
    <submittedName>
        <fullName evidence="1">10846_t:CDS:1</fullName>
    </submittedName>
</protein>
<evidence type="ECO:0000313" key="2">
    <source>
        <dbReference type="Proteomes" id="UP000789375"/>
    </source>
</evidence>
<dbReference type="EMBL" id="CAJVPP010002971">
    <property type="protein sequence ID" value="CAG8617131.1"/>
    <property type="molecule type" value="Genomic_DNA"/>
</dbReference>
<evidence type="ECO:0000313" key="1">
    <source>
        <dbReference type="EMBL" id="CAG8617131.1"/>
    </source>
</evidence>
<comment type="caution">
    <text evidence="1">The sequence shown here is derived from an EMBL/GenBank/DDBJ whole genome shotgun (WGS) entry which is preliminary data.</text>
</comment>
<reference evidence="1" key="1">
    <citation type="submission" date="2021-06" db="EMBL/GenBank/DDBJ databases">
        <authorList>
            <person name="Kallberg Y."/>
            <person name="Tangrot J."/>
            <person name="Rosling A."/>
        </authorList>
    </citation>
    <scope>NUCLEOTIDE SEQUENCE</scope>
    <source>
        <strain evidence="1">87-6 pot B 2015</strain>
    </source>
</reference>
<feature type="non-terminal residue" evidence="1">
    <location>
        <position position="74"/>
    </location>
</feature>
<dbReference type="Proteomes" id="UP000789375">
    <property type="component" value="Unassembled WGS sequence"/>
</dbReference>
<accession>A0A9N9CZ23</accession>
<sequence length="74" mass="8513">MSSLLIPTTCKRIQGSFATCSISTRITTSCNFSPRMEISRKESSTLKKSLLKRRFRPEDGKYLQYYSNRLGRAD</sequence>
<gene>
    <name evidence="1" type="ORF">FMOSSE_LOCUS9778</name>
</gene>
<organism evidence="1 2">
    <name type="scientific">Funneliformis mosseae</name>
    <name type="common">Endomycorrhizal fungus</name>
    <name type="synonym">Glomus mosseae</name>
    <dbReference type="NCBI Taxonomy" id="27381"/>
    <lineage>
        <taxon>Eukaryota</taxon>
        <taxon>Fungi</taxon>
        <taxon>Fungi incertae sedis</taxon>
        <taxon>Mucoromycota</taxon>
        <taxon>Glomeromycotina</taxon>
        <taxon>Glomeromycetes</taxon>
        <taxon>Glomerales</taxon>
        <taxon>Glomeraceae</taxon>
        <taxon>Funneliformis</taxon>
    </lineage>
</organism>
<name>A0A9N9CZ23_FUNMO</name>
<keyword evidence="2" id="KW-1185">Reference proteome</keyword>
<dbReference type="AlphaFoldDB" id="A0A9N9CZ23"/>
<proteinExistence type="predicted"/>